<dbReference type="GO" id="GO:0005743">
    <property type="term" value="C:mitochondrial inner membrane"/>
    <property type="evidence" value="ECO:0007669"/>
    <property type="project" value="UniProtKB-SubCell"/>
</dbReference>
<keyword evidence="5 14" id="KW-0679">Respiratory chain</keyword>
<keyword evidence="8" id="KW-0999">Mitochondrion inner membrane</keyword>
<dbReference type="EMBL" id="KT732262">
    <property type="protein sequence ID" value="ALQ28773.1"/>
    <property type="molecule type" value="Genomic_DNA"/>
</dbReference>
<evidence type="ECO:0000256" key="1">
    <source>
        <dbReference type="ARBA" id="ARBA00004448"/>
    </source>
</evidence>
<dbReference type="PDB" id="8IUF">
    <property type="method" value="EM"/>
    <property type="resolution" value="2.81 A"/>
    <property type="chains" value="QC/Qc=13-380"/>
</dbReference>
<dbReference type="PANTHER" id="PTHR19271:SF16">
    <property type="entry name" value="CYTOCHROME B"/>
    <property type="match status" value="1"/>
</dbReference>
<comment type="function">
    <text evidence="14">Component of the ubiquinol-cytochrome c reductase complex (complex III or cytochrome b-c1 complex) that is part of the mitochondrial respiratory chain. The b-c1 complex mediates electron transfer from ubiquinol to cytochrome c. Contributes to the generation of a proton gradient across the mitochondrial membrane that is then used for ATP synthesis.</text>
</comment>
<feature type="binding site" evidence="18 19">
    <location>
        <position position="35"/>
    </location>
    <ligand>
        <name>heme b</name>
        <dbReference type="ChEBI" id="CHEBI:60344"/>
        <label>1</label>
    </ligand>
</feature>
<feature type="binding site" evidence="18 19">
    <location>
        <position position="184"/>
    </location>
    <ligand>
        <name>heme b</name>
        <dbReference type="ChEBI" id="CHEBI:60344"/>
        <label>2</label>
        <note>axial binding residue</note>
    </ligand>
    <ligandPart>
        <name>Fe</name>
        <dbReference type="ChEBI" id="CHEBI:18248"/>
    </ligandPart>
</feature>
<evidence type="ECO:0000256" key="10">
    <source>
        <dbReference type="ARBA" id="ARBA00022989"/>
    </source>
</evidence>
<comment type="subcellular location">
    <subcellularLocation>
        <location evidence="1">Mitochondrion inner membrane</location>
        <topology evidence="1">Multi-pass membrane protein</topology>
    </subcellularLocation>
</comment>
<evidence type="ECO:0000256" key="4">
    <source>
        <dbReference type="ARBA" id="ARBA00022617"/>
    </source>
</evidence>
<evidence type="ECO:0000256" key="2">
    <source>
        <dbReference type="ARBA" id="ARBA00013531"/>
    </source>
</evidence>
<dbReference type="InterPro" id="IPR005798">
    <property type="entry name" value="Cyt_b/b6_C"/>
</dbReference>
<dbReference type="InterPro" id="IPR016174">
    <property type="entry name" value="Di-haem_cyt_TM"/>
</dbReference>
<feature type="domain" description="Cytochrome b/b6 C-terminal region profile" evidence="16">
    <location>
        <begin position="213"/>
        <end position="309"/>
    </location>
</feature>
<dbReference type="GO" id="GO:0046872">
    <property type="term" value="F:metal ion binding"/>
    <property type="evidence" value="ECO:0007669"/>
    <property type="project" value="UniProtKB-UniRule"/>
</dbReference>
<dbReference type="EMDB" id="EMD-35720"/>
<dbReference type="GO" id="GO:0022904">
    <property type="term" value="P:respiratory electron transport chain"/>
    <property type="evidence" value="ECO:0007669"/>
    <property type="project" value="InterPro"/>
</dbReference>
<feature type="binding site" evidence="19">
    <location>
        <position position="102"/>
    </location>
    <ligand>
        <name>heme b</name>
        <dbReference type="ChEBI" id="CHEBI:60344"/>
        <label>1</label>
    </ligand>
</feature>
<proteinExistence type="evidence at protein level"/>
<sequence>MVIIVKFSKYKNMNKISLYRSYSTTILLSPAYSLGFCASIFIVIQIISGYILASNYIASTNESFNIIHNVIMRELDTGWLIRFNHINGCAFLFIVIYMHIYRSLYHNSITKTSVWIVGIIMYILICGIAFTGYSLVYGQMSLWAIVVICSLVTAIPFIGNKLLILIWGGNIVSSVTLQRIFCIHYLLPLLLILFIIIHLYNLHNVNSTGDNYFINNRYDRINFYPLLLIRDVFIGSNILIIYNIFVYYYSDLFGHPDNYVPANPLVTPSEIMPEFYLLPFYALIRAIPHKVLGIIIMVLFLLSLTNLYPIYFIRFYNNINILQRSLLLLLLLDLVIASKLCLLINHYESFYLLLILSILCVLSHHIYNTSFNFSNSISNL</sequence>
<dbReference type="PROSITE" id="PS51002">
    <property type="entry name" value="CYTB_NTER"/>
    <property type="match status" value="1"/>
</dbReference>
<dbReference type="InterPro" id="IPR036150">
    <property type="entry name" value="Cyt_b/b6_C_sf"/>
</dbReference>
<feature type="transmembrane region" description="Helical" evidence="14">
    <location>
        <begin position="325"/>
        <end position="343"/>
    </location>
</feature>
<feature type="binding site" evidence="18 19">
    <location>
        <position position="198"/>
    </location>
    <ligand>
        <name>heme b</name>
        <dbReference type="ChEBI" id="CHEBI:60344"/>
        <label>1</label>
        <note>axial binding residue</note>
    </ligand>
    <ligandPart>
        <name>Fe</name>
        <dbReference type="ChEBI" id="CHEBI:18248"/>
    </ligandPart>
</feature>
<comment type="similarity">
    <text evidence="14">Belongs to the cytochrome b family.</text>
</comment>
<dbReference type="InterPro" id="IPR027387">
    <property type="entry name" value="Cytb/b6-like_sf"/>
</dbReference>
<keyword evidence="13 14" id="KW-0472">Membrane</keyword>
<feature type="transmembrane region" description="Helical" evidence="14">
    <location>
        <begin position="350"/>
        <end position="367"/>
    </location>
</feature>
<dbReference type="PANTHER" id="PTHR19271">
    <property type="entry name" value="CYTOCHROME B"/>
    <property type="match status" value="1"/>
</dbReference>
<feature type="binding site" evidence="18 19">
    <location>
        <position position="99"/>
    </location>
    <ligand>
        <name>heme b</name>
        <dbReference type="ChEBI" id="CHEBI:60344"/>
        <label>1</label>
        <note>axial binding residue</note>
    </ligand>
    <ligandPart>
        <name>Fe</name>
        <dbReference type="ChEBI" id="CHEBI:18248"/>
    </ligandPart>
</feature>
<keyword evidence="4 14" id="KW-0349">Heme</keyword>
<keyword evidence="7 14" id="KW-0479">Metal-binding</keyword>
<dbReference type="PDB" id="8IUJ">
    <property type="method" value="EM"/>
    <property type="resolution" value="3.06 A"/>
    <property type="chains" value="QC/Qc=13-380"/>
</dbReference>
<keyword evidence="10 14" id="KW-1133">Transmembrane helix</keyword>
<dbReference type="AlphaFoldDB" id="A0A0S2YRT7"/>
<evidence type="ECO:0000256" key="3">
    <source>
        <dbReference type="ARBA" id="ARBA00022448"/>
    </source>
</evidence>
<geneLocation type="mitochondrion" evidence="17"/>
<feature type="transmembrane region" description="Helical" evidence="14">
    <location>
        <begin position="142"/>
        <end position="168"/>
    </location>
</feature>
<dbReference type="Pfam" id="PF00032">
    <property type="entry name" value="Cytochrom_B_C"/>
    <property type="match status" value="1"/>
</dbReference>
<dbReference type="InterPro" id="IPR005797">
    <property type="entry name" value="Cyt_b/b6_N"/>
</dbReference>
<dbReference type="SUPFAM" id="SSF81342">
    <property type="entry name" value="Transmembrane di-heme cytochromes"/>
    <property type="match status" value="1"/>
</dbReference>
<evidence type="ECO:0000256" key="11">
    <source>
        <dbReference type="ARBA" id="ARBA00023004"/>
    </source>
</evidence>
<evidence type="ECO:0000256" key="9">
    <source>
        <dbReference type="ARBA" id="ARBA00022982"/>
    </source>
</evidence>
<reference evidence="17" key="1">
    <citation type="journal article" date="2015" name="Genome Biol. Evol.">
        <title>Unexpectedly Streamlined Mitochondrial Genome of the Euglenozoan Euglena gracilis.</title>
        <authorList>
            <person name="Dobakova E."/>
            <person name="Flegontov P."/>
            <person name="Skalicky T."/>
            <person name="Lukes J."/>
        </authorList>
    </citation>
    <scope>NUCLEOTIDE SEQUENCE</scope>
</reference>
<organism evidence="17">
    <name type="scientific">Euglena gracilis var. bacillaris</name>
    <dbReference type="NCBI Taxonomy" id="158060"/>
    <lineage>
        <taxon>Eukaryota</taxon>
        <taxon>Discoba</taxon>
        <taxon>Euglenozoa</taxon>
        <taxon>Euglenida</taxon>
        <taxon>Spirocuta</taxon>
        <taxon>Euglenophyceae</taxon>
        <taxon>Euglenales</taxon>
        <taxon>Euglenaceae</taxon>
        <taxon>Euglena</taxon>
    </lineage>
</organism>
<keyword evidence="3 14" id="KW-0813">Transport</keyword>
<evidence type="ECO:0000256" key="6">
    <source>
        <dbReference type="ARBA" id="ARBA00022692"/>
    </source>
</evidence>
<feature type="transmembrane region" description="Helical" evidence="14">
    <location>
        <begin position="180"/>
        <end position="203"/>
    </location>
</feature>
<evidence type="ECO:0000256" key="12">
    <source>
        <dbReference type="ARBA" id="ARBA00023128"/>
    </source>
</evidence>
<evidence type="ECO:0000256" key="8">
    <source>
        <dbReference type="ARBA" id="ARBA00022792"/>
    </source>
</evidence>
<keyword evidence="18 19" id="KW-0002">3D-structure</keyword>
<dbReference type="Pfam" id="PF00033">
    <property type="entry name" value="Cytochrome_B"/>
    <property type="match status" value="1"/>
</dbReference>
<feature type="transmembrane region" description="Helical" evidence="14">
    <location>
        <begin position="79"/>
        <end position="101"/>
    </location>
</feature>
<name>A0A0S2YRT7_EUGGR</name>
<dbReference type="GO" id="GO:0016491">
    <property type="term" value="F:oxidoreductase activity"/>
    <property type="evidence" value="ECO:0007669"/>
    <property type="project" value="UniProtKB-UniRule"/>
</dbReference>
<evidence type="ECO:0000313" key="17">
    <source>
        <dbReference type="EMBL" id="ALQ28773.1"/>
    </source>
</evidence>
<evidence type="ECO:0000259" key="15">
    <source>
        <dbReference type="PROSITE" id="PS51002"/>
    </source>
</evidence>
<comment type="cofactor">
    <cofactor evidence="14">
        <name>heme b</name>
        <dbReference type="ChEBI" id="CHEBI:60344"/>
    </cofactor>
    <text evidence="14">Binds 2 heme groups non-covalently.</text>
</comment>
<evidence type="ECO:0000256" key="5">
    <source>
        <dbReference type="ARBA" id="ARBA00022660"/>
    </source>
</evidence>
<keyword evidence="9 14" id="KW-0249">Electron transport</keyword>
<evidence type="ECO:0007829" key="19">
    <source>
        <dbReference type="PDB" id="8IUJ"/>
    </source>
</evidence>
<evidence type="ECO:0000256" key="14">
    <source>
        <dbReference type="RuleBase" id="RU362117"/>
    </source>
</evidence>
<dbReference type="EMDB" id="EMD-35723"/>
<evidence type="ECO:0000256" key="13">
    <source>
        <dbReference type="ARBA" id="ARBA00023136"/>
    </source>
</evidence>
<feature type="transmembrane region" description="Helical" evidence="14">
    <location>
        <begin position="291"/>
        <end position="313"/>
    </location>
</feature>
<feature type="binding site" evidence="18 19">
    <location>
        <position position="85"/>
    </location>
    <ligand>
        <name>heme b</name>
        <dbReference type="ChEBI" id="CHEBI:60344"/>
        <label>2</label>
        <note>axial binding residue</note>
    </ligand>
    <ligandPart>
        <name>Fe</name>
        <dbReference type="ChEBI" id="CHEBI:18248"/>
    </ligandPart>
</feature>
<protein>
    <recommendedName>
        <fullName evidence="2 14">Cytochrome b</fullName>
    </recommendedName>
</protein>
<accession>A0A0S2YRT7</accession>
<dbReference type="SMR" id="A0A0S2YRT7"/>
<keyword evidence="12 14" id="KW-0496">Mitochondrion</keyword>
<evidence type="ECO:0007829" key="18">
    <source>
        <dbReference type="PDB" id="8IUF"/>
    </source>
</evidence>
<feature type="transmembrane region" description="Helical" evidence="14">
    <location>
        <begin position="21"/>
        <end position="47"/>
    </location>
</feature>
<reference evidence="18 19" key="2">
    <citation type="journal article" date="2024" name="Nat. Commun.">
        <title>Euglena's atypical respiratory chain adapts to the discoidal cristae and flexible metabolism.</title>
        <authorList>
            <person name="He Z."/>
            <person name="Wu M."/>
            <person name="Tian H."/>
            <person name="Wang L."/>
            <person name="Hu Y."/>
            <person name="Han F."/>
            <person name="Zhou J."/>
            <person name="Wang Y."/>
            <person name="Zhou L."/>
        </authorList>
    </citation>
    <scope>STRUCTURE BY ELECTRON MICROSCOPY (2.81 ANGSTROMS) OF 13-380 IN COMPLEX WITH HEME B</scope>
</reference>
<feature type="binding site" evidence="18 19">
    <location>
        <position position="208"/>
    </location>
    <ligand>
        <name>heme b</name>
        <dbReference type="ChEBI" id="CHEBI:60344"/>
        <label>1</label>
    </ligand>
</feature>
<dbReference type="SUPFAM" id="SSF81648">
    <property type="entry name" value="a domain/subunit of cytochrome bc1 complex (Ubiquinol-cytochrome c reductase)"/>
    <property type="match status" value="1"/>
</dbReference>
<dbReference type="PROSITE" id="PS51003">
    <property type="entry name" value="CYTB_CTER"/>
    <property type="match status" value="1"/>
</dbReference>
<feature type="transmembrane region" description="Helical" evidence="14">
    <location>
        <begin position="113"/>
        <end position="136"/>
    </location>
</feature>
<dbReference type="GO" id="GO:0009055">
    <property type="term" value="F:electron transfer activity"/>
    <property type="evidence" value="ECO:0007669"/>
    <property type="project" value="InterPro"/>
</dbReference>
<feature type="binding site" evidence="18 19">
    <location>
        <position position="82"/>
    </location>
    <ligand>
        <name>heme b</name>
        <dbReference type="ChEBI" id="CHEBI:60344"/>
        <label>2</label>
    </ligand>
</feature>
<evidence type="ECO:0000259" key="16">
    <source>
        <dbReference type="PROSITE" id="PS51003"/>
    </source>
</evidence>
<evidence type="ECO:0000256" key="7">
    <source>
        <dbReference type="ARBA" id="ARBA00022723"/>
    </source>
</evidence>
<keyword evidence="11 14" id="KW-0408">Iron</keyword>
<feature type="domain" description="Cytochrome b/b6 N-terminal region profile" evidence="15">
    <location>
        <begin position="1"/>
        <end position="211"/>
    </location>
</feature>
<dbReference type="Gene3D" id="1.20.810.10">
    <property type="entry name" value="Cytochrome Bc1 Complex, Chain C"/>
    <property type="match status" value="1"/>
</dbReference>
<feature type="binding site" evidence="18 19">
    <location>
        <position position="108"/>
    </location>
    <ligand>
        <name>heme b</name>
        <dbReference type="ChEBI" id="CHEBI:60344"/>
        <label>1</label>
    </ligand>
</feature>
<gene>
    <name evidence="17" type="primary">cob</name>
</gene>
<keyword evidence="6 14" id="KW-0812">Transmembrane</keyword>
<feature type="transmembrane region" description="Helical" evidence="14">
    <location>
        <begin position="223"/>
        <end position="249"/>
    </location>
</feature>